<keyword evidence="1" id="KW-0812">Transmembrane</keyword>
<accession>A0A6J6PEU3</accession>
<reference evidence="2" key="1">
    <citation type="submission" date="2020-05" db="EMBL/GenBank/DDBJ databases">
        <authorList>
            <person name="Chiriac C."/>
            <person name="Salcher M."/>
            <person name="Ghai R."/>
            <person name="Kavagutti S V."/>
        </authorList>
    </citation>
    <scope>NUCLEOTIDE SEQUENCE</scope>
</reference>
<proteinExistence type="predicted"/>
<dbReference type="EMBL" id="CAEZXR010000052">
    <property type="protein sequence ID" value="CAB4695008.1"/>
    <property type="molecule type" value="Genomic_DNA"/>
</dbReference>
<name>A0A6J6PEU3_9ZZZZ</name>
<sequence length="111" mass="11727">MDRRATDPNQLPPDAEGRDLATYVGEDIGRQFMLRLSVFVALLCLLGGATTDAEPAVKAAGASAGGLGAFLLLIAGLSRWQRPRQWTLLLLVLGVCGALLAVMLVQHRAAS</sequence>
<evidence type="ECO:0000256" key="1">
    <source>
        <dbReference type="SAM" id="Phobius"/>
    </source>
</evidence>
<gene>
    <name evidence="2" type="ORF">UFOPK2579_00632</name>
</gene>
<keyword evidence="1" id="KW-0472">Membrane</keyword>
<organism evidence="2">
    <name type="scientific">freshwater metagenome</name>
    <dbReference type="NCBI Taxonomy" id="449393"/>
    <lineage>
        <taxon>unclassified sequences</taxon>
        <taxon>metagenomes</taxon>
        <taxon>ecological metagenomes</taxon>
    </lineage>
</organism>
<keyword evidence="1" id="KW-1133">Transmembrane helix</keyword>
<evidence type="ECO:0000313" key="2">
    <source>
        <dbReference type="EMBL" id="CAB4695008.1"/>
    </source>
</evidence>
<feature type="transmembrane region" description="Helical" evidence="1">
    <location>
        <begin position="56"/>
        <end position="74"/>
    </location>
</feature>
<dbReference type="AlphaFoldDB" id="A0A6J6PEU3"/>
<protein>
    <submittedName>
        <fullName evidence="2">Unannotated protein</fullName>
    </submittedName>
</protein>
<feature type="transmembrane region" description="Helical" evidence="1">
    <location>
        <begin position="32"/>
        <end position="50"/>
    </location>
</feature>
<feature type="transmembrane region" description="Helical" evidence="1">
    <location>
        <begin position="86"/>
        <end position="105"/>
    </location>
</feature>